<protein>
    <submittedName>
        <fullName evidence="4">EGF-like domain-containing protein</fullName>
    </submittedName>
</protein>
<evidence type="ECO:0000256" key="2">
    <source>
        <dbReference type="SAM" id="SignalP"/>
    </source>
</evidence>
<keyword evidence="5" id="KW-1185">Reference proteome</keyword>
<dbReference type="OrthoDB" id="19767at2759"/>
<evidence type="ECO:0000259" key="3">
    <source>
        <dbReference type="Pfam" id="PF22933"/>
    </source>
</evidence>
<keyword evidence="1" id="KW-0472">Membrane</keyword>
<dbReference type="AlphaFoldDB" id="A0A151Z3Y2"/>
<evidence type="ECO:0000313" key="4">
    <source>
        <dbReference type="EMBL" id="KYQ88651.1"/>
    </source>
</evidence>
<evidence type="ECO:0000313" key="5">
    <source>
        <dbReference type="Proteomes" id="UP000076078"/>
    </source>
</evidence>
<dbReference type="PANTHER" id="PTHR31378">
    <property type="entry name" value="EGF-LIKE DOMAIN-CONTAINING PROTEIN-RELATED-RELATED"/>
    <property type="match status" value="1"/>
</dbReference>
<gene>
    <name evidence="4" type="ORF">DLAC_10826</name>
</gene>
<feature type="domain" description="ComC supersandwich" evidence="3">
    <location>
        <begin position="712"/>
        <end position="913"/>
    </location>
</feature>
<reference evidence="4 5" key="1">
    <citation type="submission" date="2015-12" db="EMBL/GenBank/DDBJ databases">
        <title>Dictyostelia acquired genes for synthesis and detection of signals that induce cell-type specialization by lateral gene transfer from prokaryotes.</title>
        <authorList>
            <person name="Gloeckner G."/>
            <person name="Schaap P."/>
        </authorList>
    </citation>
    <scope>NUCLEOTIDE SEQUENCE [LARGE SCALE GENOMIC DNA]</scope>
    <source>
        <strain evidence="4 5">TK</strain>
    </source>
</reference>
<feature type="chain" id="PRO_5007592798" evidence="2">
    <location>
        <begin position="23"/>
        <end position="990"/>
    </location>
</feature>
<comment type="caution">
    <text evidence="4">The sequence shown here is derived from an EMBL/GenBank/DDBJ whole genome shotgun (WGS) entry which is preliminary data.</text>
</comment>
<sequence>MKLKLLLVFILLFLFRIENVKCDPSIFEIQVLQNLADTFNIPLYLSNYVCQNNSNLQYFQCDPSELYVESLTLTSLNIGSNQNLPSVQALTRLTLMNLGRYVNVPSTFWDNDIGTLNYLQTLRVLEPINQPSLPFGSTILNTLKILTINVNFNIPLNLFTKSIESLTLTITPSVTSLPVLTSDVSQLYTLKLDKTGLGIFSFNRFDLFPILDNLDFTESSVTLNMGSPTLPTSISLCTTLTKLTIGANWFTSTSTYYDFSNLYLTTIVISGSYLDRCQYPCILGNINAATYATLNIVPHSTFTSILNLDLSYYQTVQSIGGQLSSGLVDDVDYYLGKNIVLQSNMLSGAIPSSVCTASSLSLINNQFDSLPSCMKCNIAKFTSSIYPNPNLPVVASSSCNTLAISNYTRKFPTAGAPMFVYGVDLGDTGEVLLPNSPAITFDIPFRQFHFQVPAGVGKDKSITFRFYPSIVGSEREIPLLFDYMPPKITSLSIVSSSVTVQGSNFGSTLSQVSFNVYGVSFPAGSAYETIATMNAIGHNFAIPNRMFKVILTVGGQSDTVIYDNLQAPPKISTPLPELDIQGGSSSFSLENVDSIEQSLVSLRIDSKLCTITATSNNQYFYNYSSFSTGGLKDMVVLINGGDYSDSASIKIKSPTSGCVPITHSTCINNQIVCDEGWSGEDCSSQIVIVDPGFNNTSPSTGGNSTVTLPGGETIQFSTLVSILELREYNSATNQMIKVFPFNMWLVKKINENEYQYNTNFTNTITTGIQVNIKYFSSKQTIEFANQSITILPSTLKYQISISPYHFDKTTSTLMLVFNTQIERSELEESCSNINYGDDPTSDDYQFVRLQVNEVSLYGKFIKYGIVDNRTRIISNSFISDNSTQISTKSGTLIGINIPYFTKDVQLDPDFSVLIDTKEASAKSDSFCSTETESSKKLTSSQLAGIIIGVVGFALVVGVAVGYSLYKRHQTKISFQKIQQKLQQVNNNAIN</sequence>
<dbReference type="EMBL" id="LODT01000049">
    <property type="protein sequence ID" value="KYQ88651.1"/>
    <property type="molecule type" value="Genomic_DNA"/>
</dbReference>
<keyword evidence="1" id="KW-0812">Transmembrane</keyword>
<dbReference type="Pfam" id="PF22933">
    <property type="entry name" value="ComC_SSD"/>
    <property type="match status" value="1"/>
</dbReference>
<feature type="signal peptide" evidence="2">
    <location>
        <begin position="1"/>
        <end position="22"/>
    </location>
</feature>
<keyword evidence="1" id="KW-1133">Transmembrane helix</keyword>
<evidence type="ECO:0000256" key="1">
    <source>
        <dbReference type="SAM" id="Phobius"/>
    </source>
</evidence>
<dbReference type="InterPro" id="IPR054484">
    <property type="entry name" value="ComC_SSD"/>
</dbReference>
<accession>A0A151Z3Y2</accession>
<proteinExistence type="predicted"/>
<feature type="transmembrane region" description="Helical" evidence="1">
    <location>
        <begin position="942"/>
        <end position="965"/>
    </location>
</feature>
<dbReference type="PANTHER" id="PTHR31378:SF11">
    <property type="entry name" value="CARBOHYDRATE BINDING DOMAIN-CONTAINING PROTEIN-RELATED"/>
    <property type="match status" value="1"/>
</dbReference>
<dbReference type="InParanoid" id="A0A151Z3Y2"/>
<keyword evidence="2" id="KW-0732">Signal</keyword>
<dbReference type="Proteomes" id="UP000076078">
    <property type="component" value="Unassembled WGS sequence"/>
</dbReference>
<name>A0A151Z3Y2_TIELA</name>
<organism evidence="4 5">
    <name type="scientific">Tieghemostelium lacteum</name>
    <name type="common">Slime mold</name>
    <name type="synonym">Dictyostelium lacteum</name>
    <dbReference type="NCBI Taxonomy" id="361077"/>
    <lineage>
        <taxon>Eukaryota</taxon>
        <taxon>Amoebozoa</taxon>
        <taxon>Evosea</taxon>
        <taxon>Eumycetozoa</taxon>
        <taxon>Dictyostelia</taxon>
        <taxon>Dictyosteliales</taxon>
        <taxon>Raperosteliaceae</taxon>
        <taxon>Tieghemostelium</taxon>
    </lineage>
</organism>